<comment type="caution">
    <text evidence="1">The sequence shown here is derived from an EMBL/GenBank/DDBJ whole genome shotgun (WGS) entry which is preliminary data.</text>
</comment>
<dbReference type="Proteomes" id="UP001056120">
    <property type="component" value="Linkage Group LG22"/>
</dbReference>
<reference evidence="1 2" key="2">
    <citation type="journal article" date="2022" name="Mol. Ecol. Resour.">
        <title>The genomes of chicory, endive, great burdock and yacon provide insights into Asteraceae paleo-polyploidization history and plant inulin production.</title>
        <authorList>
            <person name="Fan W."/>
            <person name="Wang S."/>
            <person name="Wang H."/>
            <person name="Wang A."/>
            <person name="Jiang F."/>
            <person name="Liu H."/>
            <person name="Zhao H."/>
            <person name="Xu D."/>
            <person name="Zhang Y."/>
        </authorList>
    </citation>
    <scope>NUCLEOTIDE SEQUENCE [LARGE SCALE GENOMIC DNA]</scope>
    <source>
        <strain evidence="2">cv. Yunnan</strain>
        <tissue evidence="1">Leaves</tissue>
    </source>
</reference>
<dbReference type="EMBL" id="CM042039">
    <property type="protein sequence ID" value="KAI3726496.1"/>
    <property type="molecule type" value="Genomic_DNA"/>
</dbReference>
<keyword evidence="2" id="KW-1185">Reference proteome</keyword>
<accession>A0ACB9BWP3</accession>
<evidence type="ECO:0000313" key="2">
    <source>
        <dbReference type="Proteomes" id="UP001056120"/>
    </source>
</evidence>
<protein>
    <submittedName>
        <fullName evidence="1">Uncharacterized protein</fullName>
    </submittedName>
</protein>
<organism evidence="1 2">
    <name type="scientific">Smallanthus sonchifolius</name>
    <dbReference type="NCBI Taxonomy" id="185202"/>
    <lineage>
        <taxon>Eukaryota</taxon>
        <taxon>Viridiplantae</taxon>
        <taxon>Streptophyta</taxon>
        <taxon>Embryophyta</taxon>
        <taxon>Tracheophyta</taxon>
        <taxon>Spermatophyta</taxon>
        <taxon>Magnoliopsida</taxon>
        <taxon>eudicotyledons</taxon>
        <taxon>Gunneridae</taxon>
        <taxon>Pentapetalae</taxon>
        <taxon>asterids</taxon>
        <taxon>campanulids</taxon>
        <taxon>Asterales</taxon>
        <taxon>Asteraceae</taxon>
        <taxon>Asteroideae</taxon>
        <taxon>Heliantheae alliance</taxon>
        <taxon>Millerieae</taxon>
        <taxon>Smallanthus</taxon>
    </lineage>
</organism>
<reference evidence="2" key="1">
    <citation type="journal article" date="2022" name="Mol. Ecol. Resour.">
        <title>The genomes of chicory, endive, great burdock and yacon provide insights into Asteraceae palaeo-polyploidization history and plant inulin production.</title>
        <authorList>
            <person name="Fan W."/>
            <person name="Wang S."/>
            <person name="Wang H."/>
            <person name="Wang A."/>
            <person name="Jiang F."/>
            <person name="Liu H."/>
            <person name="Zhao H."/>
            <person name="Xu D."/>
            <person name="Zhang Y."/>
        </authorList>
    </citation>
    <scope>NUCLEOTIDE SEQUENCE [LARGE SCALE GENOMIC DNA]</scope>
    <source>
        <strain evidence="2">cv. Yunnan</strain>
    </source>
</reference>
<name>A0ACB9BWP3_9ASTR</name>
<gene>
    <name evidence="1" type="ORF">L1987_66293</name>
</gene>
<evidence type="ECO:0000313" key="1">
    <source>
        <dbReference type="EMBL" id="KAI3726496.1"/>
    </source>
</evidence>
<sequence>MKCLTSLNSQELVKDFVLNEDTWKEKLVSAVVWEEPAIVGGFGGVEPGEMDLEEGEFRPIVAPETDQMRSPAIVNQEARKEEEPLRNTGKAGGRHELHGEPIPAHVEANSLGSPRTPRNKIVGPFGVSDQVGPSTGQFSCVRSRKRPRIFRSPIHSQSPMISDSVEDGGIRMDIPSFPDLNNPAFSGDSLSLESDRSDGVFGAGSGTVIPKSQPAGVDEEVDKEVADTIEVGS</sequence>
<proteinExistence type="predicted"/>